<dbReference type="NCBIfam" id="TIGR00372">
    <property type="entry name" value="cas4"/>
    <property type="match status" value="1"/>
</dbReference>
<dbReference type="InterPro" id="IPR022765">
    <property type="entry name" value="Dna2/Cas4_DUF83"/>
</dbReference>
<comment type="similarity">
    <text evidence="9">Belongs to the CRISPR-associated exonuclease Cas4 family.</text>
</comment>
<dbReference type="InterPro" id="IPR011604">
    <property type="entry name" value="PDDEXK-like_dom_sf"/>
</dbReference>
<sequence length="183" mass="21553">MEQHNESYQNNEGNIYSEEKFLYTGTQVYYYEVCHRKLWLYSHHLEMEKASDRVALGSLLHETSYPRLKKHEVLIDSLIKVDILEESGKVLEVKYSNKMIEASRLQVLYYLYYLKHKGFDGLVGELRFPRQKRKEDVILTKEKEMEVEAALEDITQLIGLPSPPVVEWSGMCRSCAYVEFCWG</sequence>
<accession>A0A0T5XA06</accession>
<dbReference type="GO" id="GO:0004527">
    <property type="term" value="F:exonuclease activity"/>
    <property type="evidence" value="ECO:0007669"/>
    <property type="project" value="UniProtKB-KW"/>
</dbReference>
<comment type="cofactor">
    <cofactor evidence="9">
        <name>Mg(2+)</name>
        <dbReference type="ChEBI" id="CHEBI:18420"/>
    </cofactor>
    <cofactor evidence="9">
        <name>Mn(2+)</name>
        <dbReference type="ChEBI" id="CHEBI:29035"/>
    </cofactor>
    <text evidence="9">Mg(2+) or Mn(2+) required for ssDNA cleavage activity.</text>
</comment>
<dbReference type="eggNOG" id="COG1468">
    <property type="taxonomic scope" value="Bacteria"/>
</dbReference>
<dbReference type="Pfam" id="PF01930">
    <property type="entry name" value="Cas_Cas4"/>
    <property type="match status" value="1"/>
</dbReference>
<evidence type="ECO:0000256" key="6">
    <source>
        <dbReference type="ARBA" id="ARBA00023014"/>
    </source>
</evidence>
<dbReference type="GO" id="GO:0046872">
    <property type="term" value="F:metal ion binding"/>
    <property type="evidence" value="ECO:0007669"/>
    <property type="project" value="UniProtKB-KW"/>
</dbReference>
<feature type="domain" description="DUF83" evidence="10">
    <location>
        <begin position="24"/>
        <end position="182"/>
    </location>
</feature>
<keyword evidence="8 9" id="KW-0464">Manganese</keyword>
<proteinExistence type="inferred from homology"/>
<comment type="cofactor">
    <cofactor evidence="9">
        <name>iron-sulfur cluster</name>
        <dbReference type="ChEBI" id="CHEBI:30408"/>
    </cofactor>
</comment>
<keyword evidence="1 9" id="KW-0540">Nuclease</keyword>
<evidence type="ECO:0000256" key="8">
    <source>
        <dbReference type="ARBA" id="ARBA00023211"/>
    </source>
</evidence>
<name>A0A0T5XA06_9BACT</name>
<keyword evidence="6 9" id="KW-0411">Iron-sulfur</keyword>
<dbReference type="PANTHER" id="PTHR37168">
    <property type="entry name" value="CRISPR-ASSOCIATED EXONUCLEASE CAS4"/>
    <property type="match status" value="1"/>
</dbReference>
<evidence type="ECO:0000256" key="9">
    <source>
        <dbReference type="RuleBase" id="RU365022"/>
    </source>
</evidence>
<keyword evidence="2 9" id="KW-0479">Metal-binding</keyword>
<dbReference type="RefSeq" id="WP_009202432.1">
    <property type="nucleotide sequence ID" value="NZ_ACJX03000001.1"/>
</dbReference>
<evidence type="ECO:0000259" key="10">
    <source>
        <dbReference type="Pfam" id="PF01930"/>
    </source>
</evidence>
<keyword evidence="12" id="KW-1185">Reference proteome</keyword>
<evidence type="ECO:0000256" key="5">
    <source>
        <dbReference type="ARBA" id="ARBA00023004"/>
    </source>
</evidence>
<keyword evidence="3 9" id="KW-0378">Hydrolase</keyword>
<organism evidence="11 12">
    <name type="scientific">Acetomicrobium hydrogeniformans ATCC BAA-1850</name>
    <dbReference type="NCBI Taxonomy" id="592015"/>
    <lineage>
        <taxon>Bacteria</taxon>
        <taxon>Thermotogati</taxon>
        <taxon>Synergistota</taxon>
        <taxon>Synergistia</taxon>
        <taxon>Synergistales</taxon>
        <taxon>Acetomicrobiaceae</taxon>
        <taxon>Acetomicrobium</taxon>
    </lineage>
</organism>
<evidence type="ECO:0000256" key="7">
    <source>
        <dbReference type="ARBA" id="ARBA00023118"/>
    </source>
</evidence>
<reference evidence="12" key="1">
    <citation type="submission" date="2012-09" db="EMBL/GenBank/DDBJ databases">
        <authorList>
            <person name="Weinstock G."/>
            <person name="Sodergren E."/>
            <person name="Clifton S."/>
            <person name="Fulton L."/>
            <person name="Fulton B."/>
            <person name="Courtney L."/>
            <person name="Fronick C."/>
            <person name="Harrison M."/>
            <person name="Strong C."/>
            <person name="Farmer C."/>
            <person name="Delehaunty K."/>
            <person name="Markovic C."/>
            <person name="Hall O."/>
            <person name="Minx P."/>
            <person name="Tomlinson C."/>
            <person name="Mitreva M."/>
            <person name="Nelson J."/>
            <person name="Hou S."/>
            <person name="Wollam A."/>
            <person name="Pepin K.H."/>
            <person name="Johnson M."/>
            <person name="Bhonagiri V."/>
            <person name="Nash W.E."/>
            <person name="Suruliraj S."/>
            <person name="Warren W."/>
            <person name="Chinwalla A."/>
            <person name="Mardis E.R."/>
            <person name="Wilson R.K."/>
        </authorList>
    </citation>
    <scope>NUCLEOTIDE SEQUENCE [LARGE SCALE GENOMIC DNA]</scope>
    <source>
        <strain evidence="12">OS1</strain>
    </source>
</reference>
<dbReference type="GO" id="GO:0051607">
    <property type="term" value="P:defense response to virus"/>
    <property type="evidence" value="ECO:0007669"/>
    <property type="project" value="UniProtKB-KW"/>
</dbReference>
<protein>
    <recommendedName>
        <fullName evidence="9">CRISPR-associated exonuclease Cas4</fullName>
        <ecNumber evidence="9">3.1.12.1</ecNumber>
    </recommendedName>
</protein>
<gene>
    <name evidence="11" type="ORF">HMPREF1705_03993</name>
</gene>
<evidence type="ECO:0000313" key="12">
    <source>
        <dbReference type="Proteomes" id="UP000005273"/>
    </source>
</evidence>
<keyword evidence="5 9" id="KW-0408">Iron</keyword>
<dbReference type="Gene3D" id="3.90.320.10">
    <property type="match status" value="1"/>
</dbReference>
<evidence type="ECO:0000256" key="3">
    <source>
        <dbReference type="ARBA" id="ARBA00022801"/>
    </source>
</evidence>
<comment type="caution">
    <text evidence="11">The sequence shown here is derived from an EMBL/GenBank/DDBJ whole genome shotgun (WGS) entry which is preliminary data.</text>
</comment>
<comment type="function">
    <text evidence="9">CRISPR (clustered regularly interspaced short palindromic repeat) is an adaptive immune system that provides protection against mobile genetic elements (viruses, transposable elements and conjugative plasmids). CRISPR clusters contain sequences complementary to antecedent mobile elements and target invading nucleic acids. CRISPR clusters are transcribed and processed into CRISPR RNA (crRNA).</text>
</comment>
<keyword evidence="7 9" id="KW-0051">Antiviral defense</keyword>
<dbReference type="GO" id="GO:0051536">
    <property type="term" value="F:iron-sulfur cluster binding"/>
    <property type="evidence" value="ECO:0007669"/>
    <property type="project" value="UniProtKB-KW"/>
</dbReference>
<dbReference type="InterPro" id="IPR013343">
    <property type="entry name" value="CRISPR-assoc_prot_Cas4"/>
</dbReference>
<keyword evidence="4 9" id="KW-0269">Exonuclease</keyword>
<dbReference type="PANTHER" id="PTHR37168:SF2">
    <property type="entry name" value="CRISPR-ASSOCIATED EXONUCLEASE CAS4"/>
    <property type="match status" value="1"/>
</dbReference>
<evidence type="ECO:0000256" key="1">
    <source>
        <dbReference type="ARBA" id="ARBA00022722"/>
    </source>
</evidence>
<evidence type="ECO:0000256" key="4">
    <source>
        <dbReference type="ARBA" id="ARBA00022839"/>
    </source>
</evidence>
<dbReference type="EC" id="3.1.12.1" evidence="9"/>
<dbReference type="AlphaFoldDB" id="A0A0T5XA06"/>
<dbReference type="STRING" id="592015.HMPREF1705_03993"/>
<dbReference type="EMBL" id="ACJX03000001">
    <property type="protein sequence ID" value="KRT34750.1"/>
    <property type="molecule type" value="Genomic_DNA"/>
</dbReference>
<dbReference type="Proteomes" id="UP000005273">
    <property type="component" value="Unassembled WGS sequence"/>
</dbReference>
<evidence type="ECO:0000256" key="2">
    <source>
        <dbReference type="ARBA" id="ARBA00022723"/>
    </source>
</evidence>
<evidence type="ECO:0000313" key="11">
    <source>
        <dbReference type="EMBL" id="KRT34750.1"/>
    </source>
</evidence>